<dbReference type="Pfam" id="PF13367">
    <property type="entry name" value="PrsW-protease"/>
    <property type="match status" value="1"/>
</dbReference>
<dbReference type="RefSeq" id="WP_188894952.1">
    <property type="nucleotide sequence ID" value="NZ_BMMZ01000004.1"/>
</dbReference>
<feature type="transmembrane region" description="Helical" evidence="2">
    <location>
        <begin position="113"/>
        <end position="133"/>
    </location>
</feature>
<feature type="compositionally biased region" description="Basic and acidic residues" evidence="1">
    <location>
        <begin position="35"/>
        <end position="44"/>
    </location>
</feature>
<name>A0A917S6I7_9ACTN</name>
<comment type="caution">
    <text evidence="3">The sequence shown here is derived from an EMBL/GenBank/DDBJ whole genome shotgun (WGS) entry which is preliminary data.</text>
</comment>
<organism evidence="3 4">
    <name type="scientific">Microlunatus endophyticus</name>
    <dbReference type="NCBI Taxonomy" id="1716077"/>
    <lineage>
        <taxon>Bacteria</taxon>
        <taxon>Bacillati</taxon>
        <taxon>Actinomycetota</taxon>
        <taxon>Actinomycetes</taxon>
        <taxon>Propionibacteriales</taxon>
        <taxon>Propionibacteriaceae</taxon>
        <taxon>Microlunatus</taxon>
    </lineage>
</organism>
<accession>A0A917S6I7</accession>
<evidence type="ECO:0000313" key="3">
    <source>
        <dbReference type="EMBL" id="GGL60582.1"/>
    </source>
</evidence>
<evidence type="ECO:0000313" key="4">
    <source>
        <dbReference type="Proteomes" id="UP000613840"/>
    </source>
</evidence>
<feature type="region of interest" description="Disordered" evidence="1">
    <location>
        <begin position="471"/>
        <end position="515"/>
    </location>
</feature>
<feature type="region of interest" description="Disordered" evidence="1">
    <location>
        <begin position="1"/>
        <end position="52"/>
    </location>
</feature>
<keyword evidence="2" id="KW-0472">Membrane</keyword>
<reference evidence="3" key="2">
    <citation type="submission" date="2020-09" db="EMBL/GenBank/DDBJ databases">
        <authorList>
            <person name="Sun Q."/>
            <person name="Zhou Y."/>
        </authorList>
    </citation>
    <scope>NUCLEOTIDE SEQUENCE</scope>
    <source>
        <strain evidence="3">CGMCC 4.7306</strain>
    </source>
</reference>
<feature type="compositionally biased region" description="Basic and acidic residues" evidence="1">
    <location>
        <begin position="18"/>
        <end position="27"/>
    </location>
</feature>
<feature type="transmembrane region" description="Helical" evidence="2">
    <location>
        <begin position="328"/>
        <end position="352"/>
    </location>
</feature>
<evidence type="ECO:0000256" key="1">
    <source>
        <dbReference type="SAM" id="MobiDB-lite"/>
    </source>
</evidence>
<proteinExistence type="predicted"/>
<feature type="compositionally biased region" description="Polar residues" evidence="1">
    <location>
        <begin position="1"/>
        <end position="12"/>
    </location>
</feature>
<evidence type="ECO:0000256" key="2">
    <source>
        <dbReference type="SAM" id="Phobius"/>
    </source>
</evidence>
<dbReference type="EMBL" id="BMMZ01000004">
    <property type="protein sequence ID" value="GGL60582.1"/>
    <property type="molecule type" value="Genomic_DNA"/>
</dbReference>
<feature type="transmembrane region" description="Helical" evidence="2">
    <location>
        <begin position="264"/>
        <end position="289"/>
    </location>
</feature>
<feature type="transmembrane region" description="Helical" evidence="2">
    <location>
        <begin position="221"/>
        <end position="241"/>
    </location>
</feature>
<dbReference type="InterPro" id="IPR026898">
    <property type="entry name" value="PrsW"/>
</dbReference>
<evidence type="ECO:0008006" key="5">
    <source>
        <dbReference type="Google" id="ProtNLM"/>
    </source>
</evidence>
<protein>
    <recommendedName>
        <fullName evidence="5">Membrane proteinase PrsW, cleaves anti-sigma factor RsiW, M82 family</fullName>
    </recommendedName>
</protein>
<sequence>MSVAQNSGQPTGAPTPDGPKKPSDRLRTFGTLLGRGKDDSPQARDRRRLARTGIPAAADQSVPLPRRILTNRMFWLGIVMLIAYAVFLTMLYNQVVPDKKVPGGELIGLGHEAVPISAKFAAFTAVPLALVFLWVDRFRPQRLPIWFMAFGWGACIATFVAAQVNTWAASHLSIVGDGDPATGTRAAIYVAPFVEEACKATVLFWMAILMRYRWVSRLTGIALAGLSAAGFAFVENILYYGRAYRYAANTFGAGNPVDALHQLFFLRGVLTFFGHPLFTSMTGIGLAIALRSKSKVVRVVAPLAGYCCAAFLHMTFNTVSSFVTGSQLLMMYVFLAIPAVVAMITFIIRQLFREGRLIRERITDYERVGWLPEGDARPVSRLRTRLRAIWQSIFLGPDAIVATFRFQRAETELAYLRDAMARGVVDDAGQLREKALLATIRSVRGAAVIQPARRAAYSNVTDAFKRRRTAPAYAPPQYPGPAGLGGSLPAPGLAPIGPASTQLSEVNPNWKPPGE</sequence>
<dbReference type="AlphaFoldDB" id="A0A917S6I7"/>
<keyword evidence="2" id="KW-1133">Transmembrane helix</keyword>
<gene>
    <name evidence="3" type="ORF">GCM10011575_18880</name>
</gene>
<dbReference type="Proteomes" id="UP000613840">
    <property type="component" value="Unassembled WGS sequence"/>
</dbReference>
<feature type="transmembrane region" description="Helical" evidence="2">
    <location>
        <begin position="145"/>
        <end position="166"/>
    </location>
</feature>
<feature type="transmembrane region" description="Helical" evidence="2">
    <location>
        <begin position="73"/>
        <end position="93"/>
    </location>
</feature>
<reference evidence="3" key="1">
    <citation type="journal article" date="2014" name="Int. J. Syst. Evol. Microbiol.">
        <title>Complete genome sequence of Corynebacterium casei LMG S-19264T (=DSM 44701T), isolated from a smear-ripened cheese.</title>
        <authorList>
            <consortium name="US DOE Joint Genome Institute (JGI-PGF)"/>
            <person name="Walter F."/>
            <person name="Albersmeier A."/>
            <person name="Kalinowski J."/>
            <person name="Ruckert C."/>
        </authorList>
    </citation>
    <scope>NUCLEOTIDE SEQUENCE</scope>
    <source>
        <strain evidence="3">CGMCC 4.7306</strain>
    </source>
</reference>
<feature type="transmembrane region" description="Helical" evidence="2">
    <location>
        <begin position="186"/>
        <end position="209"/>
    </location>
</feature>
<feature type="transmembrane region" description="Helical" evidence="2">
    <location>
        <begin position="296"/>
        <end position="316"/>
    </location>
</feature>
<feature type="compositionally biased region" description="Low complexity" evidence="1">
    <location>
        <begin position="487"/>
        <end position="499"/>
    </location>
</feature>
<dbReference type="GO" id="GO:0008233">
    <property type="term" value="F:peptidase activity"/>
    <property type="evidence" value="ECO:0007669"/>
    <property type="project" value="InterPro"/>
</dbReference>
<keyword evidence="4" id="KW-1185">Reference proteome</keyword>
<dbReference type="PANTHER" id="PTHR36844:SF1">
    <property type="entry name" value="PROTEASE PRSW"/>
    <property type="match status" value="1"/>
</dbReference>
<dbReference type="PANTHER" id="PTHR36844">
    <property type="entry name" value="PROTEASE PRSW"/>
    <property type="match status" value="1"/>
</dbReference>
<keyword evidence="2" id="KW-0812">Transmembrane</keyword>